<dbReference type="PANTHER" id="PTHR36582">
    <property type="entry name" value="ANTITOXIN PARD"/>
    <property type="match status" value="1"/>
</dbReference>
<dbReference type="RefSeq" id="WP_039348931.1">
    <property type="nucleotide sequence ID" value="NZ_FOLA01000003.1"/>
</dbReference>
<dbReference type="Gene3D" id="6.10.10.120">
    <property type="entry name" value="Antitoxin ParD1-like"/>
    <property type="match status" value="1"/>
</dbReference>
<sequence length="82" mass="9411">MGKNTSILLGDYFENFVNEKITSGKFSSVSEVIRNALRLMENEENKTKTLINELKIGEKSGIVKDFDRNENLNKIHSKHLIK</sequence>
<protein>
    <submittedName>
        <fullName evidence="3">Antitoxin</fullName>
    </submittedName>
</protein>
<dbReference type="STRING" id="266749.SAMN05421876_103198"/>
<keyword evidence="4" id="KW-1185">Reference proteome</keyword>
<organism evidence="3 4">
    <name type="scientific">Kaistella jeonii</name>
    <dbReference type="NCBI Taxonomy" id="266749"/>
    <lineage>
        <taxon>Bacteria</taxon>
        <taxon>Pseudomonadati</taxon>
        <taxon>Bacteroidota</taxon>
        <taxon>Flavobacteriia</taxon>
        <taxon>Flavobacteriales</taxon>
        <taxon>Weeksellaceae</taxon>
        <taxon>Chryseobacterium group</taxon>
        <taxon>Kaistella</taxon>
    </lineage>
</organism>
<reference evidence="3 4" key="1">
    <citation type="submission" date="2014-10" db="EMBL/GenBank/DDBJ databases">
        <title>Kaistella jeonii genome.</title>
        <authorList>
            <person name="Clayton J.T."/>
            <person name="Newman J.D."/>
        </authorList>
    </citation>
    <scope>NUCLEOTIDE SEQUENCE [LARGE SCALE GENOMIC DNA]</scope>
    <source>
        <strain evidence="3 4">DSM 17048</strain>
    </source>
</reference>
<dbReference type="SUPFAM" id="SSF47598">
    <property type="entry name" value="Ribbon-helix-helix"/>
    <property type="match status" value="1"/>
</dbReference>
<dbReference type="NCBIfam" id="TIGR02606">
    <property type="entry name" value="antidote_CC2985"/>
    <property type="match status" value="1"/>
</dbReference>
<dbReference type="PANTHER" id="PTHR36582:SF2">
    <property type="entry name" value="ANTITOXIN PARD"/>
    <property type="match status" value="1"/>
</dbReference>
<dbReference type="AlphaFoldDB" id="A0A0C1F989"/>
<dbReference type="InterPro" id="IPR010985">
    <property type="entry name" value="Ribbon_hlx_hlx"/>
</dbReference>
<dbReference type="Proteomes" id="UP000031473">
    <property type="component" value="Unassembled WGS sequence"/>
</dbReference>
<accession>A0A0C1F989</accession>
<evidence type="ECO:0000256" key="2">
    <source>
        <dbReference type="ARBA" id="ARBA00022649"/>
    </source>
</evidence>
<evidence type="ECO:0000256" key="1">
    <source>
        <dbReference type="ARBA" id="ARBA00008580"/>
    </source>
</evidence>
<keyword evidence="2" id="KW-1277">Toxin-antitoxin system</keyword>
<evidence type="ECO:0000313" key="3">
    <source>
        <dbReference type="EMBL" id="KIA89702.1"/>
    </source>
</evidence>
<dbReference type="GO" id="GO:0006355">
    <property type="term" value="P:regulation of DNA-templated transcription"/>
    <property type="evidence" value="ECO:0007669"/>
    <property type="project" value="InterPro"/>
</dbReference>
<comment type="caution">
    <text evidence="3">The sequence shown here is derived from an EMBL/GenBank/DDBJ whole genome shotgun (WGS) entry which is preliminary data.</text>
</comment>
<proteinExistence type="inferred from homology"/>
<dbReference type="OrthoDB" id="9815501at2"/>
<dbReference type="EMBL" id="JSYL01000002">
    <property type="protein sequence ID" value="KIA89702.1"/>
    <property type="molecule type" value="Genomic_DNA"/>
</dbReference>
<dbReference type="InterPro" id="IPR022789">
    <property type="entry name" value="ParD"/>
</dbReference>
<gene>
    <name evidence="3" type="ORF">OA86_03490</name>
</gene>
<dbReference type="InterPro" id="IPR038296">
    <property type="entry name" value="ParD_sf"/>
</dbReference>
<evidence type="ECO:0000313" key="4">
    <source>
        <dbReference type="Proteomes" id="UP000031473"/>
    </source>
</evidence>
<dbReference type="Pfam" id="PF03693">
    <property type="entry name" value="ParD_antitoxin"/>
    <property type="match status" value="1"/>
</dbReference>
<comment type="similarity">
    <text evidence="1">Belongs to the ParD antitoxin family.</text>
</comment>
<name>A0A0C1F989_9FLAO</name>